<gene>
    <name evidence="1" type="ordered locus">BURPS1710b_A2166</name>
</gene>
<dbReference type="KEGG" id="bpm:BURPS1710b_A2166"/>
<proteinExistence type="predicted"/>
<evidence type="ECO:0000313" key="1">
    <source>
        <dbReference type="EMBL" id="ABA51518.1"/>
    </source>
</evidence>
<dbReference type="Proteomes" id="UP000002700">
    <property type="component" value="Chromosome II"/>
</dbReference>
<accession>Q3JGI6</accession>
<reference evidence="1 2" key="1">
    <citation type="submission" date="2005-09" db="EMBL/GenBank/DDBJ databases">
        <authorList>
            <person name="Woods D.E."/>
            <person name="Nierman W.C."/>
        </authorList>
    </citation>
    <scope>NUCLEOTIDE SEQUENCE [LARGE SCALE GENOMIC DNA]</scope>
    <source>
        <strain evidence="1 2">1710b</strain>
    </source>
</reference>
<evidence type="ECO:0000313" key="2">
    <source>
        <dbReference type="Proteomes" id="UP000002700"/>
    </source>
</evidence>
<organism evidence="1 2">
    <name type="scientific">Burkholderia pseudomallei (strain 1710b)</name>
    <dbReference type="NCBI Taxonomy" id="320372"/>
    <lineage>
        <taxon>Bacteria</taxon>
        <taxon>Pseudomonadati</taxon>
        <taxon>Pseudomonadota</taxon>
        <taxon>Betaproteobacteria</taxon>
        <taxon>Burkholderiales</taxon>
        <taxon>Burkholderiaceae</taxon>
        <taxon>Burkholderia</taxon>
        <taxon>pseudomallei group</taxon>
    </lineage>
</organism>
<dbReference type="EnsemblBacteria" id="ABA51518">
    <property type="protein sequence ID" value="ABA51518"/>
    <property type="gene ID" value="BURPS1710b_A2166"/>
</dbReference>
<dbReference type="AlphaFoldDB" id="Q3JGI6"/>
<name>Q3JGI6_BURP1</name>
<sequence length="30" mass="3103">MRGDALDTVGCRVCAPHAARTGFVIVECGP</sequence>
<dbReference type="HOGENOM" id="CLU_3402550_0_0_4"/>
<protein>
    <submittedName>
        <fullName evidence="1">Uncharacterized protein</fullName>
    </submittedName>
</protein>
<dbReference type="EMBL" id="CP000125">
    <property type="protein sequence ID" value="ABA51518.1"/>
    <property type="molecule type" value="Genomic_DNA"/>
</dbReference>